<dbReference type="PANTHER" id="PTHR45398">
    <property type="match status" value="1"/>
</dbReference>
<dbReference type="RefSeq" id="WP_129888246.1">
    <property type="nucleotide sequence ID" value="NZ_CP035758.1"/>
</dbReference>
<dbReference type="EMBL" id="CP035758">
    <property type="protein sequence ID" value="QBD77183.1"/>
    <property type="molecule type" value="Genomic_DNA"/>
</dbReference>
<name>A0A4P6JPN5_KTERU</name>
<dbReference type="Proteomes" id="UP000290365">
    <property type="component" value="Chromosome"/>
</dbReference>
<sequence length="481" mass="57061">MLFPSPLTDIRRFFYSSKVVPRLPREVDMHYDPQAFDFSHLAKEPISEEIETYTRYSNLTQLQLSYWIMQKLQPKMSIHSIANCFVIDGEVDVRHFQQAFQVLVNASDTLRLIILEQDGIPQQYIAPYRAYDIDVIDCSSSPDPFMEFQKAAARRFHKLFDFSHRLFDSALFKLSNQKYVWYFNEHHIIGDAWSRTVLYRRMLELYELSLQHKLHCGKTYPQFSQYLLHEMAFRSSLEYKKARQYWEKKLSNGNNVGLFSQKRHYKLTGEMCWISYQPGKERVERVKALAREQKFAAFSIDMALFVVYLSLLFLCLYHITGQRCLSLFTIFHRRQSQQFQETMGLLTKESVIQLRIEEEDTFLSLLAKTTTEVIETLTHYRYSVLNPPTTRHQTVYFVTQNSSYHPQNGFGTASIRNEFLAEGYSYESLCVEIENFNQLAYPAFNFYFRTDMFEPEEQQQIIRQFEQTIDTFLENPLRTVG</sequence>
<dbReference type="SUPFAM" id="SSF52777">
    <property type="entry name" value="CoA-dependent acyltransferases"/>
    <property type="match status" value="2"/>
</dbReference>
<evidence type="ECO:0000256" key="1">
    <source>
        <dbReference type="SAM" id="Phobius"/>
    </source>
</evidence>
<dbReference type="KEGG" id="kbs:EPA93_14720"/>
<keyword evidence="1" id="KW-0472">Membrane</keyword>
<dbReference type="Gene3D" id="3.30.559.10">
    <property type="entry name" value="Chloramphenicol acetyltransferase-like domain"/>
    <property type="match status" value="1"/>
</dbReference>
<dbReference type="Gene3D" id="3.30.559.30">
    <property type="entry name" value="Nonribosomal peptide synthetase, condensation domain"/>
    <property type="match status" value="1"/>
</dbReference>
<protein>
    <recommendedName>
        <fullName evidence="2">Condensation domain-containing protein</fullName>
    </recommendedName>
</protein>
<keyword evidence="4" id="KW-1185">Reference proteome</keyword>
<keyword evidence="1" id="KW-1133">Transmembrane helix</keyword>
<dbReference type="OrthoDB" id="51171at2"/>
<feature type="transmembrane region" description="Helical" evidence="1">
    <location>
        <begin position="295"/>
        <end position="319"/>
    </location>
</feature>
<evidence type="ECO:0000313" key="4">
    <source>
        <dbReference type="Proteomes" id="UP000290365"/>
    </source>
</evidence>
<dbReference type="GO" id="GO:0008610">
    <property type="term" value="P:lipid biosynthetic process"/>
    <property type="evidence" value="ECO:0007669"/>
    <property type="project" value="UniProtKB-ARBA"/>
</dbReference>
<evidence type="ECO:0000259" key="2">
    <source>
        <dbReference type="Pfam" id="PF00668"/>
    </source>
</evidence>
<gene>
    <name evidence="3" type="ORF">EPA93_14720</name>
</gene>
<dbReference type="AlphaFoldDB" id="A0A4P6JPN5"/>
<dbReference type="Pfam" id="PF00668">
    <property type="entry name" value="Condensation"/>
    <property type="match status" value="1"/>
</dbReference>
<keyword evidence="1" id="KW-0812">Transmembrane</keyword>
<dbReference type="InterPro" id="IPR023213">
    <property type="entry name" value="CAT-like_dom_sf"/>
</dbReference>
<proteinExistence type="predicted"/>
<accession>A0A4P6JPN5</accession>
<feature type="domain" description="Condensation" evidence="2">
    <location>
        <begin position="58"/>
        <end position="479"/>
    </location>
</feature>
<dbReference type="GO" id="GO:0003824">
    <property type="term" value="F:catalytic activity"/>
    <property type="evidence" value="ECO:0007669"/>
    <property type="project" value="InterPro"/>
</dbReference>
<evidence type="ECO:0000313" key="3">
    <source>
        <dbReference type="EMBL" id="QBD77183.1"/>
    </source>
</evidence>
<reference evidence="3 4" key="1">
    <citation type="submission" date="2019-01" db="EMBL/GenBank/DDBJ databases">
        <title>Ktedonosporobacter rubrisoli SCAWS-G2.</title>
        <authorList>
            <person name="Huang Y."/>
            <person name="Yan B."/>
        </authorList>
    </citation>
    <scope>NUCLEOTIDE SEQUENCE [LARGE SCALE GENOMIC DNA]</scope>
    <source>
        <strain evidence="3 4">SCAWS-G2</strain>
    </source>
</reference>
<dbReference type="PANTHER" id="PTHR45398:SF1">
    <property type="entry name" value="ENZYME, PUTATIVE (JCVI)-RELATED"/>
    <property type="match status" value="1"/>
</dbReference>
<dbReference type="InterPro" id="IPR001242">
    <property type="entry name" value="Condensation_dom"/>
</dbReference>
<organism evidence="3 4">
    <name type="scientific">Ktedonosporobacter rubrisoli</name>
    <dbReference type="NCBI Taxonomy" id="2509675"/>
    <lineage>
        <taxon>Bacteria</taxon>
        <taxon>Bacillati</taxon>
        <taxon>Chloroflexota</taxon>
        <taxon>Ktedonobacteria</taxon>
        <taxon>Ktedonobacterales</taxon>
        <taxon>Ktedonosporobacteraceae</taxon>
        <taxon>Ktedonosporobacter</taxon>
    </lineage>
</organism>